<dbReference type="AlphaFoldDB" id="A0A5B8ZA71"/>
<gene>
    <name evidence="4" type="ORF">FSZ17_22565</name>
</gene>
<dbReference type="KEGG" id="bda:FSZ17_22565"/>
<dbReference type="InterPro" id="IPR040680">
    <property type="entry name" value="DUF5643"/>
</dbReference>
<accession>A0A5B8ZA71</accession>
<feature type="domain" description="DUF5643" evidence="3">
    <location>
        <begin position="219"/>
        <end position="331"/>
    </location>
</feature>
<feature type="transmembrane region" description="Helical" evidence="1">
    <location>
        <begin position="40"/>
        <end position="61"/>
    </location>
</feature>
<reference evidence="5" key="1">
    <citation type="submission" date="2019-08" db="EMBL/GenBank/DDBJ databases">
        <authorList>
            <person name="Zheng X."/>
        </authorList>
    </citation>
    <scope>NUCLEOTIDE SEQUENCE [LARGE SCALE GENOMIC DNA]</scope>
    <source>
        <strain evidence="5">FJAT-25496</strain>
    </source>
</reference>
<dbReference type="Gene3D" id="2.60.40.1630">
    <property type="entry name" value="bacillus anthracis domain"/>
    <property type="match status" value="1"/>
</dbReference>
<keyword evidence="5" id="KW-1185">Reference proteome</keyword>
<keyword evidence="1" id="KW-1133">Transmembrane helix</keyword>
<dbReference type="Proteomes" id="UP000321555">
    <property type="component" value="Chromosome"/>
</dbReference>
<organism evidence="4 5">
    <name type="scientific">Cytobacillus dafuensis</name>
    <name type="common">Bacillus dafuensis</name>
    <dbReference type="NCBI Taxonomy" id="1742359"/>
    <lineage>
        <taxon>Bacteria</taxon>
        <taxon>Bacillati</taxon>
        <taxon>Bacillota</taxon>
        <taxon>Bacilli</taxon>
        <taxon>Bacillales</taxon>
        <taxon>Bacillaceae</taxon>
        <taxon>Cytobacillus</taxon>
    </lineage>
</organism>
<name>A0A5B8ZA71_CYTDA</name>
<proteinExistence type="predicted"/>
<evidence type="ECO:0000313" key="4">
    <source>
        <dbReference type="EMBL" id="QED49831.1"/>
    </source>
</evidence>
<evidence type="ECO:0000259" key="2">
    <source>
        <dbReference type="Pfam" id="PF13786"/>
    </source>
</evidence>
<evidence type="ECO:0000256" key="1">
    <source>
        <dbReference type="SAM" id="Phobius"/>
    </source>
</evidence>
<dbReference type="Gene3D" id="2.60.40.1640">
    <property type="entry name" value="Conserved domain protein"/>
    <property type="match status" value="1"/>
</dbReference>
<dbReference type="Pfam" id="PF18705">
    <property type="entry name" value="DUF5643"/>
    <property type="match status" value="1"/>
</dbReference>
<dbReference type="RefSeq" id="WP_057772616.1">
    <property type="nucleotide sequence ID" value="NZ_CP042593.1"/>
</dbReference>
<keyword evidence="1" id="KW-0472">Membrane</keyword>
<feature type="domain" description="DUF4179" evidence="2">
    <location>
        <begin position="41"/>
        <end position="126"/>
    </location>
</feature>
<keyword evidence="1" id="KW-0812">Transmembrane</keyword>
<dbReference type="EMBL" id="CP042593">
    <property type="protein sequence ID" value="QED49831.1"/>
    <property type="molecule type" value="Genomic_DNA"/>
</dbReference>
<evidence type="ECO:0000313" key="5">
    <source>
        <dbReference type="Proteomes" id="UP000321555"/>
    </source>
</evidence>
<dbReference type="InterPro" id="IPR025436">
    <property type="entry name" value="DUF4179"/>
</dbReference>
<dbReference type="STRING" id="1742359.GCA_001439625_02995"/>
<evidence type="ECO:0000259" key="3">
    <source>
        <dbReference type="Pfam" id="PF18705"/>
    </source>
</evidence>
<sequence>MNKDKIHQYMNDIEVPVQKLVAREKAAIFQAKKKRKAGKAARYSILVACGLCVSILGSGFVSTGMATALAKVPIIGPIYEQFRDISSDKLQRDKLATVIEKQDSQNGLTMTVKEAVYDGGRLIVTVAYTGENALSLEETKVGNNEVLINGKQPEVAIGSTTQDPINENTIIEYHQFTLSKFNEFGDNIDVTVQGKDLFGYSGEWKVDFPLKKVQGEIQEFHPRVKASTSDQIYSHTAEKITFSPLSTRIDLTSDYPKEMDENDTWPWFEYVIKDDKGKVYEGLDQQIGMSGKYGRKVVLALPPMEKIPKSFTILPFVRDDEGNEEEMKELELVIQLDMKE</sequence>
<dbReference type="Pfam" id="PF13786">
    <property type="entry name" value="DUF4179"/>
    <property type="match status" value="1"/>
</dbReference>
<dbReference type="OrthoDB" id="2446801at2"/>
<protein>
    <submittedName>
        <fullName evidence="4">DUF4179 domain-containing protein</fullName>
    </submittedName>
</protein>